<dbReference type="InterPro" id="IPR036388">
    <property type="entry name" value="WH-like_DNA-bd_sf"/>
</dbReference>
<dbReference type="EMBL" id="JBHSFK010000001">
    <property type="protein sequence ID" value="MFC4498077.1"/>
    <property type="molecule type" value="Genomic_DNA"/>
</dbReference>
<reference evidence="7" key="1">
    <citation type="journal article" date="2019" name="Int. J. Syst. Evol. Microbiol.">
        <title>The Global Catalogue of Microorganisms (GCM) 10K type strain sequencing project: providing services to taxonomists for standard genome sequencing and annotation.</title>
        <authorList>
            <consortium name="The Broad Institute Genomics Platform"/>
            <consortium name="The Broad Institute Genome Sequencing Center for Infectious Disease"/>
            <person name="Wu L."/>
            <person name="Ma J."/>
        </authorList>
    </citation>
    <scope>NUCLEOTIDE SEQUENCE [LARGE SCALE GENOMIC DNA]</scope>
    <source>
        <strain evidence="7">CGMCC 4.7177</strain>
    </source>
</reference>
<feature type="domain" description="Response regulatory" evidence="4">
    <location>
        <begin position="3"/>
        <end position="116"/>
    </location>
</feature>
<dbReference type="Proteomes" id="UP001595839">
    <property type="component" value="Unassembled WGS sequence"/>
</dbReference>
<organism evidence="6 7">
    <name type="scientific">Streptomyces vulcanius</name>
    <dbReference type="NCBI Taxonomy" id="1441876"/>
    <lineage>
        <taxon>Bacteria</taxon>
        <taxon>Bacillati</taxon>
        <taxon>Actinomycetota</taxon>
        <taxon>Actinomycetes</taxon>
        <taxon>Kitasatosporales</taxon>
        <taxon>Streptomycetaceae</taxon>
        <taxon>Streptomyces</taxon>
    </lineage>
</organism>
<sequence length="227" mass="25216">MTRVLVVEDDPQLVRALIINLQARRYGVEAAPDGATALRLAAARQPDVVMLDLGLPDMDGVDVIRGLRGWTRVPILVLSARQASDEKVAALDAGADDYITKPFSMDELLARLRAAVRRTEEVPLAPGATLVETAEFTIDLLAKKVNRGGGDIRLTPTEWHLLEILVTNPGRLVSQKHLLQEVWGASRSTRTNYLRVYMAQLRRKLETDPAHPRYLITEPGMGYRFEG</sequence>
<dbReference type="SMART" id="SM00862">
    <property type="entry name" value="Trans_reg_C"/>
    <property type="match status" value="1"/>
</dbReference>
<dbReference type="SUPFAM" id="SSF52172">
    <property type="entry name" value="CheY-like"/>
    <property type="match status" value="1"/>
</dbReference>
<evidence type="ECO:0000259" key="5">
    <source>
        <dbReference type="PROSITE" id="PS51755"/>
    </source>
</evidence>
<evidence type="ECO:0000313" key="6">
    <source>
        <dbReference type="EMBL" id="MFC4498077.1"/>
    </source>
</evidence>
<proteinExistence type="predicted"/>
<dbReference type="InterPro" id="IPR001867">
    <property type="entry name" value="OmpR/PhoB-type_DNA-bd"/>
</dbReference>
<keyword evidence="1 3" id="KW-0238">DNA-binding</keyword>
<evidence type="ECO:0000313" key="7">
    <source>
        <dbReference type="Proteomes" id="UP001595839"/>
    </source>
</evidence>
<dbReference type="PANTHER" id="PTHR48111">
    <property type="entry name" value="REGULATOR OF RPOS"/>
    <property type="match status" value="1"/>
</dbReference>
<dbReference type="Gene3D" id="6.10.250.690">
    <property type="match status" value="1"/>
</dbReference>
<evidence type="ECO:0000256" key="2">
    <source>
        <dbReference type="PROSITE-ProRule" id="PRU00169"/>
    </source>
</evidence>
<evidence type="ECO:0000256" key="1">
    <source>
        <dbReference type="ARBA" id="ARBA00023125"/>
    </source>
</evidence>
<dbReference type="CDD" id="cd00383">
    <property type="entry name" value="trans_reg_C"/>
    <property type="match status" value="1"/>
</dbReference>
<dbReference type="InterPro" id="IPR011006">
    <property type="entry name" value="CheY-like_superfamily"/>
</dbReference>
<dbReference type="InterPro" id="IPR039420">
    <property type="entry name" value="WalR-like"/>
</dbReference>
<dbReference type="SMART" id="SM00448">
    <property type="entry name" value="REC"/>
    <property type="match status" value="1"/>
</dbReference>
<dbReference type="PROSITE" id="PS50110">
    <property type="entry name" value="RESPONSE_REGULATORY"/>
    <property type="match status" value="1"/>
</dbReference>
<feature type="domain" description="OmpR/PhoB-type" evidence="5">
    <location>
        <begin position="128"/>
        <end position="227"/>
    </location>
</feature>
<dbReference type="Gene3D" id="3.40.50.2300">
    <property type="match status" value="1"/>
</dbReference>
<dbReference type="Pfam" id="PF00072">
    <property type="entry name" value="Response_reg"/>
    <property type="match status" value="1"/>
</dbReference>
<keyword evidence="2" id="KW-0597">Phosphoprotein</keyword>
<dbReference type="PANTHER" id="PTHR48111:SF50">
    <property type="entry name" value="KDP OPERON TRANSCRIPTIONAL REGULATORY PROTEIN KDPE"/>
    <property type="match status" value="1"/>
</dbReference>
<evidence type="ECO:0000259" key="4">
    <source>
        <dbReference type="PROSITE" id="PS50110"/>
    </source>
</evidence>
<dbReference type="InterPro" id="IPR001789">
    <property type="entry name" value="Sig_transdc_resp-reg_receiver"/>
</dbReference>
<feature type="modified residue" description="4-aspartylphosphate" evidence="2">
    <location>
        <position position="52"/>
    </location>
</feature>
<name>A0ABV9AF44_9ACTN</name>
<dbReference type="RefSeq" id="WP_381166151.1">
    <property type="nucleotide sequence ID" value="NZ_JBHSFK010000001.1"/>
</dbReference>
<comment type="caution">
    <text evidence="6">The sequence shown here is derived from an EMBL/GenBank/DDBJ whole genome shotgun (WGS) entry which is preliminary data.</text>
</comment>
<protein>
    <submittedName>
        <fullName evidence="6">Response regulator</fullName>
    </submittedName>
</protein>
<keyword evidence="7" id="KW-1185">Reference proteome</keyword>
<feature type="DNA-binding region" description="OmpR/PhoB-type" evidence="3">
    <location>
        <begin position="128"/>
        <end position="227"/>
    </location>
</feature>
<dbReference type="Gene3D" id="1.10.10.10">
    <property type="entry name" value="Winged helix-like DNA-binding domain superfamily/Winged helix DNA-binding domain"/>
    <property type="match status" value="1"/>
</dbReference>
<accession>A0ABV9AF44</accession>
<dbReference type="Pfam" id="PF00486">
    <property type="entry name" value="Trans_reg_C"/>
    <property type="match status" value="1"/>
</dbReference>
<evidence type="ECO:0000256" key="3">
    <source>
        <dbReference type="PROSITE-ProRule" id="PRU01091"/>
    </source>
</evidence>
<gene>
    <name evidence="6" type="ORF">ACFPIH_00855</name>
</gene>
<dbReference type="PROSITE" id="PS51755">
    <property type="entry name" value="OMPR_PHOB"/>
    <property type="match status" value="1"/>
</dbReference>